<feature type="domain" description="DNA topoisomerase type IA zn finger" evidence="1">
    <location>
        <begin position="158"/>
        <end position="194"/>
    </location>
</feature>
<dbReference type="Gene3D" id="3.30.65.10">
    <property type="entry name" value="Bacterial Topoisomerase I, domain 1"/>
    <property type="match status" value="3"/>
</dbReference>
<dbReference type="SUPFAM" id="SSF57783">
    <property type="entry name" value="Zinc beta-ribbon"/>
    <property type="match status" value="2"/>
</dbReference>
<feature type="domain" description="DNA topoisomerase type IA zn finger" evidence="1">
    <location>
        <begin position="64"/>
        <end position="99"/>
    </location>
</feature>
<proteinExistence type="predicted"/>
<dbReference type="AlphaFoldDB" id="Q7MGL0"/>
<dbReference type="GO" id="GO:0003917">
    <property type="term" value="F:DNA topoisomerase type I (single strand cut, ATP-independent) activity"/>
    <property type="evidence" value="ECO:0007669"/>
    <property type="project" value="InterPro"/>
</dbReference>
<organism evidence="2 3">
    <name type="scientific">Vibrio vulnificus (strain YJ016)</name>
    <dbReference type="NCBI Taxonomy" id="196600"/>
    <lineage>
        <taxon>Bacteria</taxon>
        <taxon>Pseudomonadati</taxon>
        <taxon>Pseudomonadota</taxon>
        <taxon>Gammaproteobacteria</taxon>
        <taxon>Vibrionales</taxon>
        <taxon>Vibrionaceae</taxon>
        <taxon>Vibrio</taxon>
    </lineage>
</organism>
<reference evidence="2 3" key="1">
    <citation type="journal article" date="2003" name="Genome Res.">
        <title>Comparative genome analysis of Vibrio vulnificus, a marine pathogen.</title>
        <authorList>
            <person name="Chen C.Y."/>
            <person name="Wu K.M."/>
            <person name="Chang Y.C."/>
            <person name="Chang C.H."/>
            <person name="Tsai H.C."/>
            <person name="Liao T.L."/>
            <person name="Liu Y.M."/>
            <person name="Chen H.J."/>
            <person name="Shen A.B."/>
            <person name="Li J.C."/>
            <person name="Su T.L."/>
            <person name="Shao C.P."/>
            <person name="Lee C.T."/>
            <person name="Hor L.I."/>
            <person name="Tsai S.F."/>
        </authorList>
    </citation>
    <scope>NUCLEOTIDE SEQUENCE [LARGE SCALE GENOMIC DNA]</scope>
    <source>
        <strain evidence="2 3">YJ016</strain>
    </source>
</reference>
<protein>
    <submittedName>
        <fullName evidence="2">DNA topoisomerase I-related protein</fullName>
    </submittedName>
</protein>
<dbReference type="InterPro" id="IPR013498">
    <property type="entry name" value="Topo_IA_Znf"/>
</dbReference>
<sequence length="231" mass="25751">MDYFDGAIQCSRQRERLHANGRAVIHQRARHSSLNCSANTVAMSSKIDRTLFSAHEHALEHTPCPQCGGELVLKHGKHGAFLGCNQYPQCDYVKPLHQNDGHIVKELGVACPECGNELVLRQGRYGMFVGCSHYPLCHHIEPINQPEPEQNPKALFACPECGKGHLVERKTRFGKTFYACDNYPKCKFAVNLPPVKGHCETCGFPLLVEKKLASGVKLQCANRKCQHTQSC</sequence>
<dbReference type="Proteomes" id="UP000002675">
    <property type="component" value="Chromosome I"/>
</dbReference>
<dbReference type="GO" id="GO:0006265">
    <property type="term" value="P:DNA topological change"/>
    <property type="evidence" value="ECO:0007669"/>
    <property type="project" value="InterPro"/>
</dbReference>
<gene>
    <name evidence="2" type="ordered locus">VV3221</name>
</gene>
<accession>Q7MGL0</accession>
<dbReference type="KEGG" id="vvy:VV3221"/>
<dbReference type="InterPro" id="IPR000380">
    <property type="entry name" value="Topo_IA"/>
</dbReference>
<dbReference type="eggNOG" id="COG0551">
    <property type="taxonomic scope" value="Bacteria"/>
</dbReference>
<keyword evidence="2" id="KW-0413">Isomerase</keyword>
<name>Q7MGL0_VIBVY</name>
<evidence type="ECO:0000313" key="2">
    <source>
        <dbReference type="EMBL" id="BAC95985.1"/>
    </source>
</evidence>
<dbReference type="GO" id="GO:0005694">
    <property type="term" value="C:chromosome"/>
    <property type="evidence" value="ECO:0007669"/>
    <property type="project" value="InterPro"/>
</dbReference>
<feature type="domain" description="DNA topoisomerase type IA zn finger" evidence="1">
    <location>
        <begin position="109"/>
        <end position="145"/>
    </location>
</feature>
<dbReference type="PANTHER" id="PTHR42785:SF1">
    <property type="entry name" value="DNA TOPOISOMERASE"/>
    <property type="match status" value="1"/>
</dbReference>
<evidence type="ECO:0000259" key="1">
    <source>
        <dbReference type="Pfam" id="PF01396"/>
    </source>
</evidence>
<dbReference type="HOGENOM" id="CLU_104661_0_0_6"/>
<dbReference type="GO" id="GO:0003677">
    <property type="term" value="F:DNA binding"/>
    <property type="evidence" value="ECO:0007669"/>
    <property type="project" value="InterPro"/>
</dbReference>
<dbReference type="EMBL" id="BA000037">
    <property type="protein sequence ID" value="BAC95985.1"/>
    <property type="molecule type" value="Genomic_DNA"/>
</dbReference>
<dbReference type="STRING" id="672.VV93_v1c29430"/>
<evidence type="ECO:0000313" key="3">
    <source>
        <dbReference type="Proteomes" id="UP000002675"/>
    </source>
</evidence>
<dbReference type="Pfam" id="PF01396">
    <property type="entry name" value="Zn_ribbon_Top1"/>
    <property type="match status" value="3"/>
</dbReference>
<dbReference type="PANTHER" id="PTHR42785">
    <property type="entry name" value="DNA TOPOISOMERASE, TYPE IA, CORE"/>
    <property type="match status" value="1"/>
</dbReference>